<organism evidence="2 3">
    <name type="scientific">Schizopora paradoxa</name>
    <dbReference type="NCBI Taxonomy" id="27342"/>
    <lineage>
        <taxon>Eukaryota</taxon>
        <taxon>Fungi</taxon>
        <taxon>Dikarya</taxon>
        <taxon>Basidiomycota</taxon>
        <taxon>Agaricomycotina</taxon>
        <taxon>Agaricomycetes</taxon>
        <taxon>Hymenochaetales</taxon>
        <taxon>Schizoporaceae</taxon>
        <taxon>Schizopora</taxon>
    </lineage>
</organism>
<dbReference type="Gene3D" id="3.30.710.10">
    <property type="entry name" value="Potassium Channel Kv1.1, Chain A"/>
    <property type="match status" value="1"/>
</dbReference>
<dbReference type="Proteomes" id="UP000053477">
    <property type="component" value="Unassembled WGS sequence"/>
</dbReference>
<keyword evidence="3" id="KW-1185">Reference proteome</keyword>
<proteinExistence type="predicted"/>
<dbReference type="SUPFAM" id="SSF54695">
    <property type="entry name" value="POZ domain"/>
    <property type="match status" value="1"/>
</dbReference>
<name>A0A0H2R7B5_9AGAM</name>
<dbReference type="Pfam" id="PF00651">
    <property type="entry name" value="BTB"/>
    <property type="match status" value="1"/>
</dbReference>
<dbReference type="SMART" id="SM00225">
    <property type="entry name" value="BTB"/>
    <property type="match status" value="1"/>
</dbReference>
<gene>
    <name evidence="2" type="ORF">SCHPADRAFT_932249</name>
</gene>
<feature type="domain" description="BTB" evidence="1">
    <location>
        <begin position="25"/>
        <end position="55"/>
    </location>
</feature>
<dbReference type="EMBL" id="KQ086123">
    <property type="protein sequence ID" value="KLO07744.1"/>
    <property type="molecule type" value="Genomic_DNA"/>
</dbReference>
<dbReference type="AlphaFoldDB" id="A0A0H2R7B5"/>
<accession>A0A0H2R7B5</accession>
<dbReference type="PROSITE" id="PS50097">
    <property type="entry name" value="BTB"/>
    <property type="match status" value="1"/>
</dbReference>
<protein>
    <recommendedName>
        <fullName evidence="1">BTB domain-containing protein</fullName>
    </recommendedName>
</protein>
<sequence length="363" mass="40948">MDVDTQLEGSPKAPKPHDFLWFPDGNVVLATDTYLFKVHKSLLSVHSSVFKDMFELPDVGHDSSIPGGPGRSDAALASDSYKGVPMVTMVGDKGEDVAHLLRAVFDPNYYHRDDDDTPLEVVVALLLLSTKYDFNGVRKNVIRHLSRHYPMTLREYEAADRDEDVPLFGKSREDCDFSLLAAAVTAEADVLLPCLFFVCSNYSIDTTLDRMQSVPREALHILIRGRESLTTCINKFIVSLPSQLYEREPTIDCPRVSSRSCFANASCSESNLEDYIQTQFKTFTGAIIMGDCFGFICRECRYIAESMVDEKRKEIWDAIPTRYKFPEWGVLQDKLKALLESCNKSMDCDRHTSICSPLHPVSR</sequence>
<evidence type="ECO:0000259" key="1">
    <source>
        <dbReference type="PROSITE" id="PS50097"/>
    </source>
</evidence>
<dbReference type="STRING" id="27342.A0A0H2R7B5"/>
<dbReference type="OrthoDB" id="3027208at2759"/>
<reference evidence="2 3" key="1">
    <citation type="submission" date="2015-04" db="EMBL/GenBank/DDBJ databases">
        <title>Complete genome sequence of Schizopora paradoxa KUC8140, a cosmopolitan wood degrader in East Asia.</title>
        <authorList>
            <consortium name="DOE Joint Genome Institute"/>
            <person name="Min B."/>
            <person name="Park H."/>
            <person name="Jang Y."/>
            <person name="Kim J.-J."/>
            <person name="Kim K.H."/>
            <person name="Pangilinan J."/>
            <person name="Lipzen A."/>
            <person name="Riley R."/>
            <person name="Grigoriev I.V."/>
            <person name="Spatafora J.W."/>
            <person name="Choi I.-G."/>
        </authorList>
    </citation>
    <scope>NUCLEOTIDE SEQUENCE [LARGE SCALE GENOMIC DNA]</scope>
    <source>
        <strain evidence="2 3">KUC8140</strain>
    </source>
</reference>
<evidence type="ECO:0000313" key="2">
    <source>
        <dbReference type="EMBL" id="KLO07744.1"/>
    </source>
</evidence>
<dbReference type="InParanoid" id="A0A0H2R7B5"/>
<evidence type="ECO:0000313" key="3">
    <source>
        <dbReference type="Proteomes" id="UP000053477"/>
    </source>
</evidence>
<dbReference type="InterPro" id="IPR011333">
    <property type="entry name" value="SKP1/BTB/POZ_sf"/>
</dbReference>
<dbReference type="InterPro" id="IPR000210">
    <property type="entry name" value="BTB/POZ_dom"/>
</dbReference>